<accession>A0A8H3VDW6</accession>
<dbReference type="AlphaFoldDB" id="A0A8H3VDW6"/>
<sequence>MVFYITLSLQAQNNLGDYLSLLTLCLAPLFVHLSAGVPSPTILSFGKEPSWYDRLCHFNPTSVCWRYFAIIDRRVRAKRWDAANFRASNALFWTGHSWDGSEGMIEKSQSFCIKQPSSTHVHAFSSSSVKTVIILLQAAQALYTLIGSMVLGNHNFAYITALDNLFFPLVCVGLMRIPAACWLDDDQAFRNAEASDNSIKKYPCAAQDESRIEMEQIEDLPTNALLPTYQSAFSDRFYHPHGWRGILVRSIYLAITIGLLATSLVTALLPGIGGQPFTATGLVTRLFYIMFLAVTVVATLIYMVRYPATTVIPCIQSTWYKIYTSFLFACTMAMLILASMETRRTPCGKSTTLPASYDQLVCGNSTYVYAENRVNATDFSDFHPSDGLYGLAYRAEGYTRVISFDGWCKLNRPTDATPLKYYEIGEIFEPANITQQPS</sequence>
<feature type="transmembrane region" description="Helical" evidence="1">
    <location>
        <begin position="320"/>
        <end position="340"/>
    </location>
</feature>
<evidence type="ECO:0000313" key="3">
    <source>
        <dbReference type="Proteomes" id="UP000447873"/>
    </source>
</evidence>
<name>A0A8H3VDW6_VENIN</name>
<protein>
    <submittedName>
        <fullName evidence="2">Uncharacterized protein</fullName>
    </submittedName>
</protein>
<proteinExistence type="predicted"/>
<feature type="transmembrane region" description="Helical" evidence="1">
    <location>
        <begin position="251"/>
        <end position="274"/>
    </location>
</feature>
<organism evidence="2 3">
    <name type="scientific">Venturia inaequalis</name>
    <name type="common">Apple scab fungus</name>
    <dbReference type="NCBI Taxonomy" id="5025"/>
    <lineage>
        <taxon>Eukaryota</taxon>
        <taxon>Fungi</taxon>
        <taxon>Dikarya</taxon>
        <taxon>Ascomycota</taxon>
        <taxon>Pezizomycotina</taxon>
        <taxon>Dothideomycetes</taxon>
        <taxon>Pleosporomycetidae</taxon>
        <taxon>Venturiales</taxon>
        <taxon>Venturiaceae</taxon>
        <taxon>Venturia</taxon>
    </lineage>
</organism>
<feature type="transmembrane region" description="Helical" evidence="1">
    <location>
        <begin position="286"/>
        <end position="308"/>
    </location>
</feature>
<comment type="caution">
    <text evidence="2">The sequence shown here is derived from an EMBL/GenBank/DDBJ whole genome shotgun (WGS) entry which is preliminary data.</text>
</comment>
<keyword evidence="1" id="KW-1133">Transmembrane helix</keyword>
<gene>
    <name evidence="2" type="ORF">EG328_006407</name>
</gene>
<keyword evidence="1" id="KW-0812">Transmembrane</keyword>
<dbReference type="Proteomes" id="UP000447873">
    <property type="component" value="Unassembled WGS sequence"/>
</dbReference>
<keyword evidence="1" id="KW-0472">Membrane</keyword>
<evidence type="ECO:0000256" key="1">
    <source>
        <dbReference type="SAM" id="Phobius"/>
    </source>
</evidence>
<reference evidence="2 3" key="1">
    <citation type="submission" date="2018-12" db="EMBL/GenBank/DDBJ databases">
        <title>Venturia inaequalis Genome Resource.</title>
        <authorList>
            <person name="Lichtner F.J."/>
        </authorList>
    </citation>
    <scope>NUCLEOTIDE SEQUENCE [LARGE SCALE GENOMIC DNA]</scope>
    <source>
        <strain evidence="2 3">120213</strain>
    </source>
</reference>
<evidence type="ECO:0000313" key="2">
    <source>
        <dbReference type="EMBL" id="KAE9986145.1"/>
    </source>
</evidence>
<feature type="transmembrane region" description="Helical" evidence="1">
    <location>
        <begin position="18"/>
        <end position="37"/>
    </location>
</feature>
<dbReference type="EMBL" id="WNWS01000034">
    <property type="protein sequence ID" value="KAE9986145.1"/>
    <property type="molecule type" value="Genomic_DNA"/>
</dbReference>